<dbReference type="InterPro" id="IPR036837">
    <property type="entry name" value="Cation_efflux_CTD_sf"/>
</dbReference>
<protein>
    <submittedName>
        <fullName evidence="12">Cation transporter</fullName>
    </submittedName>
</protein>
<gene>
    <name evidence="12" type="ORF">FR698_00250</name>
</gene>
<organism evidence="12 13">
    <name type="scientific">Pelomicrobium methylotrophicum</name>
    <dbReference type="NCBI Taxonomy" id="2602750"/>
    <lineage>
        <taxon>Bacteria</taxon>
        <taxon>Pseudomonadati</taxon>
        <taxon>Pseudomonadota</taxon>
        <taxon>Hydrogenophilia</taxon>
        <taxon>Hydrogenophilia incertae sedis</taxon>
        <taxon>Pelomicrobium</taxon>
    </lineage>
</organism>
<keyword evidence="7" id="KW-0406">Ion transport</keyword>
<evidence type="ECO:0000256" key="9">
    <source>
        <dbReference type="SAM" id="Phobius"/>
    </source>
</evidence>
<dbReference type="FunCoup" id="A0A5C7EYS6">
    <property type="interactions" value="215"/>
</dbReference>
<keyword evidence="3" id="KW-0813">Transport</keyword>
<dbReference type="GO" id="GO:0005385">
    <property type="term" value="F:zinc ion transmembrane transporter activity"/>
    <property type="evidence" value="ECO:0007669"/>
    <property type="project" value="TreeGrafter"/>
</dbReference>
<dbReference type="InterPro" id="IPR002524">
    <property type="entry name" value="Cation_efflux"/>
</dbReference>
<comment type="caution">
    <text evidence="12">The sequence shown here is derived from an EMBL/GenBank/DDBJ whole genome shotgun (WGS) entry which is preliminary data.</text>
</comment>
<feature type="domain" description="Cation efflux protein transmembrane" evidence="10">
    <location>
        <begin position="19"/>
        <end position="205"/>
    </location>
</feature>
<reference evidence="12 13" key="1">
    <citation type="submission" date="2019-08" db="EMBL/GenBank/DDBJ databases">
        <title>Pelomicrobium methylotrophicum gen. nov., sp. nov. a moderately thermophilic, facultatively anaerobic, lithoautotrophic and methylotrophic bacterium isolated from a terrestrial mud volcano.</title>
        <authorList>
            <person name="Slobodkina G.B."/>
            <person name="Merkel A.Y."/>
            <person name="Slobodkin A.I."/>
        </authorList>
    </citation>
    <scope>NUCLEOTIDE SEQUENCE [LARGE SCALE GENOMIC DNA]</scope>
    <source>
        <strain evidence="12 13">SM250</strain>
    </source>
</reference>
<sequence>MAHVHHGQGSDFNRLGWALGVTLSFAAVEAVGGWWSGSLALLSDAGHMLSDALALALALVAAWVARRPPSHRHTYGLMRAEVVAALANALLMLAVVLGIAVEAVKRLQAPPPVAGLTVMVIATVGLLVNLGVLFILGPAGGGLNVRAAALHVTGDLLGSVAALTAGAVVHFTGWMPVDPLLSIAVAFLILASAIQVVRAALAILMEGVPPNLDLEEVGRTMAEVKGVASVHDLHVWNLGSEQVILSAHVTLEELKEWPRVLAELQRLLRTRFGIEHVTLQPEVPVWLSTSNAVRIPIVPVQSHH</sequence>
<evidence type="ECO:0000259" key="10">
    <source>
        <dbReference type="Pfam" id="PF01545"/>
    </source>
</evidence>
<dbReference type="PANTHER" id="PTHR11562:SF17">
    <property type="entry name" value="RE54080P-RELATED"/>
    <property type="match status" value="1"/>
</dbReference>
<comment type="subcellular location">
    <subcellularLocation>
        <location evidence="1">Membrane</location>
        <topology evidence="1">Multi-pass membrane protein</topology>
    </subcellularLocation>
</comment>
<name>A0A5C7EYS6_9PROT</name>
<keyword evidence="5" id="KW-0862">Zinc</keyword>
<dbReference type="SUPFAM" id="SSF161111">
    <property type="entry name" value="Cation efflux protein transmembrane domain-like"/>
    <property type="match status" value="1"/>
</dbReference>
<feature type="transmembrane region" description="Helical" evidence="9">
    <location>
        <begin position="47"/>
        <end position="65"/>
    </location>
</feature>
<evidence type="ECO:0000256" key="8">
    <source>
        <dbReference type="ARBA" id="ARBA00023136"/>
    </source>
</evidence>
<dbReference type="SUPFAM" id="SSF160240">
    <property type="entry name" value="Cation efflux protein cytoplasmic domain-like"/>
    <property type="match status" value="1"/>
</dbReference>
<feature type="transmembrane region" description="Helical" evidence="9">
    <location>
        <begin position="113"/>
        <end position="136"/>
    </location>
</feature>
<dbReference type="InterPro" id="IPR027469">
    <property type="entry name" value="Cation_efflux_TMD_sf"/>
</dbReference>
<feature type="transmembrane region" description="Helical" evidence="9">
    <location>
        <begin position="77"/>
        <end position="101"/>
    </location>
</feature>
<feature type="transmembrane region" description="Helical" evidence="9">
    <location>
        <begin position="12"/>
        <end position="35"/>
    </location>
</feature>
<evidence type="ECO:0000259" key="11">
    <source>
        <dbReference type="Pfam" id="PF16916"/>
    </source>
</evidence>
<dbReference type="InParanoid" id="A0A5C7EYS6"/>
<dbReference type="EMBL" id="VPFL01000001">
    <property type="protein sequence ID" value="TXF13591.1"/>
    <property type="molecule type" value="Genomic_DNA"/>
</dbReference>
<keyword evidence="4 9" id="KW-0812">Transmembrane</keyword>
<evidence type="ECO:0000256" key="5">
    <source>
        <dbReference type="ARBA" id="ARBA00022906"/>
    </source>
</evidence>
<feature type="domain" description="Cation efflux protein cytoplasmic" evidence="11">
    <location>
        <begin position="209"/>
        <end position="282"/>
    </location>
</feature>
<keyword evidence="8 9" id="KW-0472">Membrane</keyword>
<dbReference type="Proteomes" id="UP000321201">
    <property type="component" value="Unassembled WGS sequence"/>
</dbReference>
<comment type="similarity">
    <text evidence="2">Belongs to the cation diffusion facilitator (CDF) transporter (TC 2.A.4) family. SLC30A subfamily.</text>
</comment>
<dbReference type="OrthoDB" id="9809646at2"/>
<dbReference type="NCBIfam" id="TIGR01297">
    <property type="entry name" value="CDF"/>
    <property type="match status" value="1"/>
</dbReference>
<dbReference type="AlphaFoldDB" id="A0A5C7EYS6"/>
<dbReference type="RefSeq" id="WP_147798177.1">
    <property type="nucleotide sequence ID" value="NZ_VPFL01000001.1"/>
</dbReference>
<keyword evidence="6 9" id="KW-1133">Transmembrane helix</keyword>
<feature type="transmembrane region" description="Helical" evidence="9">
    <location>
        <begin position="148"/>
        <end position="174"/>
    </location>
</feature>
<accession>A0A5C7EYS6</accession>
<evidence type="ECO:0000256" key="4">
    <source>
        <dbReference type="ARBA" id="ARBA00022692"/>
    </source>
</evidence>
<dbReference type="Pfam" id="PF01545">
    <property type="entry name" value="Cation_efflux"/>
    <property type="match status" value="1"/>
</dbReference>
<evidence type="ECO:0000313" key="13">
    <source>
        <dbReference type="Proteomes" id="UP000321201"/>
    </source>
</evidence>
<dbReference type="InterPro" id="IPR050681">
    <property type="entry name" value="CDF/SLC30A"/>
</dbReference>
<dbReference type="InterPro" id="IPR027470">
    <property type="entry name" value="Cation_efflux_CTD"/>
</dbReference>
<dbReference type="GO" id="GO:0005886">
    <property type="term" value="C:plasma membrane"/>
    <property type="evidence" value="ECO:0007669"/>
    <property type="project" value="TreeGrafter"/>
</dbReference>
<proteinExistence type="inferred from homology"/>
<evidence type="ECO:0000256" key="2">
    <source>
        <dbReference type="ARBA" id="ARBA00008873"/>
    </source>
</evidence>
<keyword evidence="13" id="KW-1185">Reference proteome</keyword>
<dbReference type="Gene3D" id="1.20.1510.10">
    <property type="entry name" value="Cation efflux protein transmembrane domain"/>
    <property type="match status" value="1"/>
</dbReference>
<dbReference type="Pfam" id="PF16916">
    <property type="entry name" value="ZT_dimer"/>
    <property type="match status" value="1"/>
</dbReference>
<evidence type="ECO:0000256" key="7">
    <source>
        <dbReference type="ARBA" id="ARBA00023065"/>
    </source>
</evidence>
<dbReference type="InterPro" id="IPR058533">
    <property type="entry name" value="Cation_efflux_TM"/>
</dbReference>
<feature type="transmembrane region" description="Helical" evidence="9">
    <location>
        <begin position="180"/>
        <end position="204"/>
    </location>
</feature>
<evidence type="ECO:0000256" key="6">
    <source>
        <dbReference type="ARBA" id="ARBA00022989"/>
    </source>
</evidence>
<keyword evidence="5" id="KW-0864">Zinc transport</keyword>
<evidence type="ECO:0000313" key="12">
    <source>
        <dbReference type="EMBL" id="TXF13591.1"/>
    </source>
</evidence>
<evidence type="ECO:0000256" key="1">
    <source>
        <dbReference type="ARBA" id="ARBA00004141"/>
    </source>
</evidence>
<dbReference type="PANTHER" id="PTHR11562">
    <property type="entry name" value="CATION EFFLUX PROTEIN/ ZINC TRANSPORTER"/>
    <property type="match status" value="1"/>
</dbReference>
<evidence type="ECO:0000256" key="3">
    <source>
        <dbReference type="ARBA" id="ARBA00022448"/>
    </source>
</evidence>